<feature type="domain" description="CHASE" evidence="14">
    <location>
        <begin position="155"/>
        <end position="253"/>
    </location>
</feature>
<evidence type="ECO:0000259" key="14">
    <source>
        <dbReference type="PROSITE" id="PS50839"/>
    </source>
</evidence>
<dbReference type="Pfam" id="PF00512">
    <property type="entry name" value="HisKA"/>
    <property type="match status" value="1"/>
</dbReference>
<organism evidence="15 16">
    <name type="scientific">Povalibacter uvarum</name>
    <dbReference type="NCBI Taxonomy" id="732238"/>
    <lineage>
        <taxon>Bacteria</taxon>
        <taxon>Pseudomonadati</taxon>
        <taxon>Pseudomonadota</taxon>
        <taxon>Gammaproteobacteria</taxon>
        <taxon>Steroidobacterales</taxon>
        <taxon>Steroidobacteraceae</taxon>
        <taxon>Povalibacter</taxon>
    </lineage>
</organism>
<dbReference type="InterPro" id="IPR036097">
    <property type="entry name" value="HisK_dim/P_sf"/>
</dbReference>
<dbReference type="PRINTS" id="PR00344">
    <property type="entry name" value="BCTRLSENSOR"/>
</dbReference>
<dbReference type="Gene3D" id="1.10.287.130">
    <property type="match status" value="1"/>
</dbReference>
<evidence type="ECO:0000256" key="8">
    <source>
        <dbReference type="ARBA" id="ARBA00022989"/>
    </source>
</evidence>
<evidence type="ECO:0000256" key="6">
    <source>
        <dbReference type="ARBA" id="ARBA00022692"/>
    </source>
</evidence>
<feature type="domain" description="PAS" evidence="12">
    <location>
        <begin position="359"/>
        <end position="413"/>
    </location>
</feature>
<dbReference type="InterPro" id="IPR004358">
    <property type="entry name" value="Sig_transdc_His_kin-like_C"/>
</dbReference>
<comment type="catalytic activity">
    <reaction evidence="1">
        <text>ATP + protein L-histidine = ADP + protein N-phospho-L-histidine.</text>
        <dbReference type="EC" id="2.7.13.3"/>
    </reaction>
</comment>
<keyword evidence="7" id="KW-0418">Kinase</keyword>
<evidence type="ECO:0000256" key="9">
    <source>
        <dbReference type="ARBA" id="ARBA00023136"/>
    </source>
</evidence>
<feature type="transmembrane region" description="Helical" evidence="10">
    <location>
        <begin position="319"/>
        <end position="341"/>
    </location>
</feature>
<dbReference type="InterPro" id="IPR005467">
    <property type="entry name" value="His_kinase_dom"/>
</dbReference>
<evidence type="ECO:0000259" key="13">
    <source>
        <dbReference type="PROSITE" id="PS50113"/>
    </source>
</evidence>
<dbReference type="GO" id="GO:0030295">
    <property type="term" value="F:protein kinase activator activity"/>
    <property type="evidence" value="ECO:0007669"/>
    <property type="project" value="TreeGrafter"/>
</dbReference>
<dbReference type="FunFam" id="3.30.565.10:FF:000006">
    <property type="entry name" value="Sensor histidine kinase WalK"/>
    <property type="match status" value="1"/>
</dbReference>
<dbReference type="PANTHER" id="PTHR42878:SF15">
    <property type="entry name" value="BACTERIOPHYTOCHROME"/>
    <property type="match status" value="1"/>
</dbReference>
<dbReference type="InterPro" id="IPR013767">
    <property type="entry name" value="PAS_fold"/>
</dbReference>
<evidence type="ECO:0000313" key="15">
    <source>
        <dbReference type="EMBL" id="MBB6093827.1"/>
    </source>
</evidence>
<dbReference type="Gene3D" id="3.30.450.20">
    <property type="entry name" value="PAS domain"/>
    <property type="match status" value="1"/>
</dbReference>
<dbReference type="InterPro" id="IPR050351">
    <property type="entry name" value="BphY/WalK/GraS-like"/>
</dbReference>
<protein>
    <recommendedName>
        <fullName evidence="3">histidine kinase</fullName>
        <ecNumber evidence="3">2.7.13.3</ecNumber>
    </recommendedName>
</protein>
<dbReference type="InterPro" id="IPR003594">
    <property type="entry name" value="HATPase_dom"/>
</dbReference>
<evidence type="ECO:0000256" key="1">
    <source>
        <dbReference type="ARBA" id="ARBA00000085"/>
    </source>
</evidence>
<evidence type="ECO:0000259" key="12">
    <source>
        <dbReference type="PROSITE" id="PS50112"/>
    </source>
</evidence>
<dbReference type="SMART" id="SM00388">
    <property type="entry name" value="HisKA"/>
    <property type="match status" value="1"/>
</dbReference>
<sequence length="734" mass="82148">MFAENSTAWGREGTLHPHRSQRSWPVTAIAPLVVFLLCAALTLWVMRSAGESTVALAERTLSERATRVEKAILQRLLACEAVLWAGAGFIDTTWPTTPQQWKQFMDPLQRSSIPSGVEGFGFSAVVDRLAPGQRRALEEDNWKETPGAQHEQTAILFLEPQTVRNRRALGFDMAGEAVRREAMERARDSGAAALTGPVTLVQETEIDKQPGFLLYVPVYREGSFLGTIQDRRAAFLGYVYSPFRARDFLETAVLPEARGVSIEVMDSKSGGRMLYDQAESTGKNAAALVRSLWVGGHEWTLRVTATPELMKQSERLSQWLVLLIGAITTLLCTGLMVAMALSRQRLGERLVAEERRIEQEHDAATMLDNSLEVFIVINERDEVLEWNKQAVQVFGWTREEAAGRLLVDLIVPERFKQGHVNAIRNFRSREHNLLGKRVDMPAVRKDGTEITVAISIASVLRRGENVFFASLRDITVRRQQEAEVRKLNATLEQRVGERTVELETANRQLQSAYRDLEAFTRSVSHDLRAPLRTINGYSALLAEDIGPTPSPEVQRDLDAIAHTTRRMENIIDSLLRLASIAQRGMQTQDVHLGSLVDRVLEELNPPPHASIRVARDELGCVRADPGLLSVALRNLIANAIKFSQHKEQPILWIGAEQHGRERVCHIRDNGVGFNNAYADRLFGAFQRLHSDREFEGTGLGLTIVKSVIEKHGGRIWAEAEQDRGATFFFALPLC</sequence>
<dbReference type="InterPro" id="IPR006189">
    <property type="entry name" value="CHASE_dom"/>
</dbReference>
<dbReference type="EC" id="2.7.13.3" evidence="3"/>
<keyword evidence="9 10" id="KW-0472">Membrane</keyword>
<dbReference type="GO" id="GO:0007234">
    <property type="term" value="P:osmosensory signaling via phosphorelay pathway"/>
    <property type="evidence" value="ECO:0007669"/>
    <property type="project" value="TreeGrafter"/>
</dbReference>
<keyword evidence="6 10" id="KW-0812">Transmembrane</keyword>
<dbReference type="InterPro" id="IPR035965">
    <property type="entry name" value="PAS-like_dom_sf"/>
</dbReference>
<dbReference type="RefSeq" id="WP_184332562.1">
    <property type="nucleotide sequence ID" value="NZ_JACHHZ010000003.1"/>
</dbReference>
<comment type="caution">
    <text evidence="15">The sequence shown here is derived from an EMBL/GenBank/DDBJ whole genome shotgun (WGS) entry which is preliminary data.</text>
</comment>
<evidence type="ECO:0000256" key="5">
    <source>
        <dbReference type="ARBA" id="ARBA00022679"/>
    </source>
</evidence>
<proteinExistence type="predicted"/>
<dbReference type="Pfam" id="PF00989">
    <property type="entry name" value="PAS"/>
    <property type="match status" value="1"/>
</dbReference>
<evidence type="ECO:0000313" key="16">
    <source>
        <dbReference type="Proteomes" id="UP000588068"/>
    </source>
</evidence>
<accession>A0A841HL86</accession>
<dbReference type="NCBIfam" id="TIGR00229">
    <property type="entry name" value="sensory_box"/>
    <property type="match status" value="1"/>
</dbReference>
<dbReference type="AlphaFoldDB" id="A0A841HL86"/>
<keyword evidence="16" id="KW-1185">Reference proteome</keyword>
<gene>
    <name evidence="15" type="ORF">HNQ60_002708</name>
</gene>
<dbReference type="SUPFAM" id="SSF47384">
    <property type="entry name" value="Homodimeric domain of signal transducing histidine kinase"/>
    <property type="match status" value="1"/>
</dbReference>
<dbReference type="SMART" id="SM01079">
    <property type="entry name" value="CHASE"/>
    <property type="match status" value="1"/>
</dbReference>
<dbReference type="PANTHER" id="PTHR42878">
    <property type="entry name" value="TWO-COMPONENT HISTIDINE KINASE"/>
    <property type="match status" value="1"/>
</dbReference>
<feature type="domain" description="Histidine kinase" evidence="11">
    <location>
        <begin position="522"/>
        <end position="734"/>
    </location>
</feature>
<dbReference type="SMART" id="SM00387">
    <property type="entry name" value="HATPase_c"/>
    <property type="match status" value="1"/>
</dbReference>
<dbReference type="PROSITE" id="PS50113">
    <property type="entry name" value="PAC"/>
    <property type="match status" value="1"/>
</dbReference>
<dbReference type="SMART" id="SM00091">
    <property type="entry name" value="PAS"/>
    <property type="match status" value="1"/>
</dbReference>
<dbReference type="EMBL" id="JACHHZ010000003">
    <property type="protein sequence ID" value="MBB6093827.1"/>
    <property type="molecule type" value="Genomic_DNA"/>
</dbReference>
<dbReference type="Proteomes" id="UP000588068">
    <property type="component" value="Unassembled WGS sequence"/>
</dbReference>
<feature type="transmembrane region" description="Helical" evidence="10">
    <location>
        <begin position="24"/>
        <end position="46"/>
    </location>
</feature>
<dbReference type="GO" id="GO:0000156">
    <property type="term" value="F:phosphorelay response regulator activity"/>
    <property type="evidence" value="ECO:0007669"/>
    <property type="project" value="TreeGrafter"/>
</dbReference>
<dbReference type="Gene3D" id="3.30.565.10">
    <property type="entry name" value="Histidine kinase-like ATPase, C-terminal domain"/>
    <property type="match status" value="1"/>
</dbReference>
<dbReference type="InterPro" id="IPR000014">
    <property type="entry name" value="PAS"/>
</dbReference>
<dbReference type="PROSITE" id="PS50112">
    <property type="entry name" value="PAS"/>
    <property type="match status" value="1"/>
</dbReference>
<evidence type="ECO:0000256" key="4">
    <source>
        <dbReference type="ARBA" id="ARBA00022553"/>
    </source>
</evidence>
<dbReference type="GO" id="GO:0005886">
    <property type="term" value="C:plasma membrane"/>
    <property type="evidence" value="ECO:0007669"/>
    <property type="project" value="UniProtKB-ARBA"/>
</dbReference>
<dbReference type="CDD" id="cd00130">
    <property type="entry name" value="PAS"/>
    <property type="match status" value="1"/>
</dbReference>
<dbReference type="GO" id="GO:0006355">
    <property type="term" value="P:regulation of DNA-templated transcription"/>
    <property type="evidence" value="ECO:0007669"/>
    <property type="project" value="InterPro"/>
</dbReference>
<evidence type="ECO:0000256" key="7">
    <source>
        <dbReference type="ARBA" id="ARBA00022777"/>
    </source>
</evidence>
<dbReference type="SUPFAM" id="SSF55785">
    <property type="entry name" value="PYP-like sensor domain (PAS domain)"/>
    <property type="match status" value="1"/>
</dbReference>
<dbReference type="GO" id="GO:0000155">
    <property type="term" value="F:phosphorelay sensor kinase activity"/>
    <property type="evidence" value="ECO:0007669"/>
    <property type="project" value="InterPro"/>
</dbReference>
<dbReference type="Pfam" id="PF03924">
    <property type="entry name" value="CHASE"/>
    <property type="match status" value="1"/>
</dbReference>
<evidence type="ECO:0000256" key="3">
    <source>
        <dbReference type="ARBA" id="ARBA00012438"/>
    </source>
</evidence>
<evidence type="ECO:0000256" key="2">
    <source>
        <dbReference type="ARBA" id="ARBA00004370"/>
    </source>
</evidence>
<dbReference type="Gene3D" id="3.30.450.350">
    <property type="entry name" value="CHASE domain"/>
    <property type="match status" value="1"/>
</dbReference>
<comment type="subcellular location">
    <subcellularLocation>
        <location evidence="2">Membrane</location>
    </subcellularLocation>
</comment>
<dbReference type="InterPro" id="IPR036890">
    <property type="entry name" value="HATPase_C_sf"/>
</dbReference>
<reference evidence="15 16" key="1">
    <citation type="submission" date="2020-08" db="EMBL/GenBank/DDBJ databases">
        <title>Genomic Encyclopedia of Type Strains, Phase IV (KMG-IV): sequencing the most valuable type-strain genomes for metagenomic binning, comparative biology and taxonomic classification.</title>
        <authorList>
            <person name="Goeker M."/>
        </authorList>
    </citation>
    <scope>NUCLEOTIDE SEQUENCE [LARGE SCALE GENOMIC DNA]</scope>
    <source>
        <strain evidence="15 16">DSM 26723</strain>
    </source>
</reference>
<dbReference type="PROSITE" id="PS50109">
    <property type="entry name" value="HIS_KIN"/>
    <property type="match status" value="1"/>
</dbReference>
<name>A0A841HL86_9GAMM</name>
<dbReference type="Pfam" id="PF02518">
    <property type="entry name" value="HATPase_c"/>
    <property type="match status" value="1"/>
</dbReference>
<keyword evidence="8 10" id="KW-1133">Transmembrane helix</keyword>
<keyword evidence="4" id="KW-0597">Phosphoprotein</keyword>
<evidence type="ECO:0000259" key="11">
    <source>
        <dbReference type="PROSITE" id="PS50109"/>
    </source>
</evidence>
<dbReference type="PROSITE" id="PS50839">
    <property type="entry name" value="CHASE"/>
    <property type="match status" value="1"/>
</dbReference>
<keyword evidence="5" id="KW-0808">Transferase</keyword>
<evidence type="ECO:0000256" key="10">
    <source>
        <dbReference type="SAM" id="Phobius"/>
    </source>
</evidence>
<feature type="domain" description="PAC" evidence="13">
    <location>
        <begin position="436"/>
        <end position="486"/>
    </location>
</feature>
<dbReference type="InterPro" id="IPR000700">
    <property type="entry name" value="PAS-assoc_C"/>
</dbReference>
<dbReference type="InterPro" id="IPR042240">
    <property type="entry name" value="CHASE_sf"/>
</dbReference>
<dbReference type="InterPro" id="IPR003661">
    <property type="entry name" value="HisK_dim/P_dom"/>
</dbReference>
<dbReference type="SUPFAM" id="SSF55874">
    <property type="entry name" value="ATPase domain of HSP90 chaperone/DNA topoisomerase II/histidine kinase"/>
    <property type="match status" value="1"/>
</dbReference>
<dbReference type="CDD" id="cd00082">
    <property type="entry name" value="HisKA"/>
    <property type="match status" value="1"/>
</dbReference>